<feature type="transmembrane region" description="Helical" evidence="9">
    <location>
        <begin position="130"/>
        <end position="153"/>
    </location>
</feature>
<evidence type="ECO:0000256" key="1">
    <source>
        <dbReference type="ARBA" id="ARBA00001981"/>
    </source>
</evidence>
<evidence type="ECO:0000313" key="11">
    <source>
        <dbReference type="Proteomes" id="UP000236584"/>
    </source>
</evidence>
<evidence type="ECO:0000256" key="5">
    <source>
        <dbReference type="ARBA" id="ARBA00022592"/>
    </source>
</evidence>
<dbReference type="EMBL" id="CP026309">
    <property type="protein sequence ID" value="AUV83778.1"/>
    <property type="molecule type" value="Genomic_DNA"/>
</dbReference>
<feature type="transmembrane region" description="Helical" evidence="9">
    <location>
        <begin position="70"/>
        <end position="94"/>
    </location>
</feature>
<name>A0A2I8VPD6_9EURY</name>
<comment type="function">
    <text evidence="1">Potential transporter for phosphate.</text>
</comment>
<dbReference type="Pfam" id="PF01384">
    <property type="entry name" value="PHO4"/>
    <property type="match status" value="1"/>
</dbReference>
<reference evidence="10 11" key="1">
    <citation type="submission" date="2018-01" db="EMBL/GenBank/DDBJ databases">
        <title>Complete genome sequence of Salinigranum rubrum GX10T, an extremely halophilic archaeon isolated from a marine solar saltern.</title>
        <authorList>
            <person name="Han S."/>
        </authorList>
    </citation>
    <scope>NUCLEOTIDE SEQUENCE [LARGE SCALE GENOMIC DNA]</scope>
    <source>
        <strain evidence="10 11">GX10</strain>
    </source>
</reference>
<comment type="subcellular location">
    <subcellularLocation>
        <location evidence="2 9">Membrane</location>
        <topology evidence="2 9">Multi-pass membrane protein</topology>
    </subcellularLocation>
</comment>
<keyword evidence="8 9" id="KW-0472">Membrane</keyword>
<gene>
    <name evidence="10" type="ORF">C2R22_20755</name>
</gene>
<evidence type="ECO:0000256" key="8">
    <source>
        <dbReference type="ARBA" id="ARBA00023136"/>
    </source>
</evidence>
<proteinExistence type="inferred from homology"/>
<dbReference type="PANTHER" id="PTHR11101">
    <property type="entry name" value="PHOSPHATE TRANSPORTER"/>
    <property type="match status" value="1"/>
</dbReference>
<comment type="similarity">
    <text evidence="3 9">Belongs to the inorganic phosphate transporter (PiT) (TC 2.A.20) family.</text>
</comment>
<evidence type="ECO:0000256" key="6">
    <source>
        <dbReference type="ARBA" id="ARBA00022692"/>
    </source>
</evidence>
<dbReference type="GO" id="GO:0016020">
    <property type="term" value="C:membrane"/>
    <property type="evidence" value="ECO:0007669"/>
    <property type="project" value="UniProtKB-SubCell"/>
</dbReference>
<dbReference type="Proteomes" id="UP000236584">
    <property type="component" value="Chromosome"/>
</dbReference>
<dbReference type="RefSeq" id="WP_103427467.1">
    <property type="nucleotide sequence ID" value="NZ_CP026309.1"/>
</dbReference>
<organism evidence="10 11">
    <name type="scientific">Salinigranum rubrum</name>
    <dbReference type="NCBI Taxonomy" id="755307"/>
    <lineage>
        <taxon>Archaea</taxon>
        <taxon>Methanobacteriati</taxon>
        <taxon>Methanobacteriota</taxon>
        <taxon>Stenosarchaea group</taxon>
        <taxon>Halobacteria</taxon>
        <taxon>Halobacteriales</taxon>
        <taxon>Haloferacaceae</taxon>
        <taxon>Salinigranum</taxon>
    </lineage>
</organism>
<keyword evidence="11" id="KW-1185">Reference proteome</keyword>
<feature type="transmembrane region" description="Helical" evidence="9">
    <location>
        <begin position="100"/>
        <end position="118"/>
    </location>
</feature>
<feature type="transmembrane region" description="Helical" evidence="9">
    <location>
        <begin position="38"/>
        <end position="58"/>
    </location>
</feature>
<keyword evidence="5 9" id="KW-0592">Phosphate transport</keyword>
<evidence type="ECO:0000256" key="2">
    <source>
        <dbReference type="ARBA" id="ARBA00004141"/>
    </source>
</evidence>
<keyword evidence="6 9" id="KW-0812">Transmembrane</keyword>
<feature type="transmembrane region" description="Helical" evidence="9">
    <location>
        <begin position="267"/>
        <end position="294"/>
    </location>
</feature>
<dbReference type="InterPro" id="IPR001204">
    <property type="entry name" value="Phos_transporter"/>
</dbReference>
<accession>A0A2I8VPD6</accession>
<dbReference type="GO" id="GO:0005315">
    <property type="term" value="F:phosphate transmembrane transporter activity"/>
    <property type="evidence" value="ECO:0007669"/>
    <property type="project" value="InterPro"/>
</dbReference>
<dbReference type="GO" id="GO:0035435">
    <property type="term" value="P:phosphate ion transmembrane transport"/>
    <property type="evidence" value="ECO:0007669"/>
    <property type="project" value="TreeGrafter"/>
</dbReference>
<evidence type="ECO:0000256" key="9">
    <source>
        <dbReference type="RuleBase" id="RU363058"/>
    </source>
</evidence>
<dbReference type="GeneID" id="35594577"/>
<feature type="transmembrane region" description="Helical" evidence="9">
    <location>
        <begin position="226"/>
        <end position="247"/>
    </location>
</feature>
<protein>
    <recommendedName>
        <fullName evidence="9">Phosphate transporter</fullName>
    </recommendedName>
</protein>
<sequence>MTSLLLLVGLGVAVFVGFNVGGSNTGVAFGPAVGSGAVSKLAAGALMTGFAFLGGWTVGRRVVTTLGSNLVLGDPFTLPVSIGVLFFIGGALFVSNVLGVPASTSMTAVGAIAGLGLARNALATDVVLEIVSWWIVAPLIAFWVSGVVGRYGYDAIEERLAVDTSDGSLLELDRSGIPTPQLADETTPREATGVFLVVAIACFMAFSAGASNVANAVAPLVGSGQLSMNAGIILAGGAIGLGAFTIARRTLDTMGEGLTELPLTAALVVALVSATLVTALSAIGIPASFVVIATMSTVGLGWGRATRAEGALVVDADDVVEEVTDQDVAIDDLYRPWTTLRVVVLQNAVPAVATAGAYVLFSVW</sequence>
<keyword evidence="7 9" id="KW-1133">Transmembrane helix</keyword>
<dbReference type="AlphaFoldDB" id="A0A2I8VPD6"/>
<keyword evidence="4 9" id="KW-0813">Transport</keyword>
<evidence type="ECO:0000256" key="3">
    <source>
        <dbReference type="ARBA" id="ARBA00009916"/>
    </source>
</evidence>
<dbReference type="OrthoDB" id="101311at2157"/>
<feature type="transmembrane region" description="Helical" evidence="9">
    <location>
        <begin position="194"/>
        <end position="214"/>
    </location>
</feature>
<evidence type="ECO:0000313" key="10">
    <source>
        <dbReference type="EMBL" id="AUV83778.1"/>
    </source>
</evidence>
<evidence type="ECO:0000256" key="7">
    <source>
        <dbReference type="ARBA" id="ARBA00022989"/>
    </source>
</evidence>
<dbReference type="KEGG" id="srub:C2R22_20755"/>
<dbReference type="PANTHER" id="PTHR11101:SF80">
    <property type="entry name" value="PHOSPHATE TRANSPORTER"/>
    <property type="match status" value="1"/>
</dbReference>
<evidence type="ECO:0000256" key="4">
    <source>
        <dbReference type="ARBA" id="ARBA00022448"/>
    </source>
</evidence>